<sequence>MKLIRRLGTKPSKTGKSISSWGLFLCSYCKQEVECQLTVGRENKSCGCSSWKLISAGVTKHGKSKSSLYSVWHGMKTRCYNKNVLNHKHYGARGIIVCKEWINNFELFQNWALENGYKKGLQIDRIDNNGNYNPSNCRFVSQKENVRNSRATKLTHNEINHIRTLHEAKNYYQYELAEMFNICEAQISNIINYKSWI</sequence>
<reference evidence="1" key="1">
    <citation type="submission" date="2020-03" db="EMBL/GenBank/DDBJ databases">
        <title>The deep terrestrial virosphere.</title>
        <authorList>
            <person name="Holmfeldt K."/>
            <person name="Nilsson E."/>
            <person name="Simone D."/>
            <person name="Lopez-Fernandez M."/>
            <person name="Wu X."/>
            <person name="de Brujin I."/>
            <person name="Lundin D."/>
            <person name="Andersson A."/>
            <person name="Bertilsson S."/>
            <person name="Dopson M."/>
        </authorList>
    </citation>
    <scope>NUCLEOTIDE SEQUENCE</scope>
    <source>
        <strain evidence="1">MM415A00745</strain>
    </source>
</reference>
<name>A0A6M3KFQ4_9ZZZZ</name>
<protein>
    <submittedName>
        <fullName evidence="1">Uncharacterized protein</fullName>
    </submittedName>
</protein>
<accession>A0A6M3KFQ4</accession>
<gene>
    <name evidence="1" type="ORF">MM415A00745_0017</name>
</gene>
<dbReference type="EMBL" id="MT142417">
    <property type="protein sequence ID" value="QJA80338.1"/>
    <property type="molecule type" value="Genomic_DNA"/>
</dbReference>
<organism evidence="1">
    <name type="scientific">viral metagenome</name>
    <dbReference type="NCBI Taxonomy" id="1070528"/>
    <lineage>
        <taxon>unclassified sequences</taxon>
        <taxon>metagenomes</taxon>
        <taxon>organismal metagenomes</taxon>
    </lineage>
</organism>
<dbReference type="AlphaFoldDB" id="A0A6M3KFQ4"/>
<proteinExistence type="predicted"/>
<evidence type="ECO:0000313" key="1">
    <source>
        <dbReference type="EMBL" id="QJA80338.1"/>
    </source>
</evidence>